<sequence length="38" mass="4405">MARSKSKHVRLIMKRRQAWKARKKRQKAAKKASGGAKK</sequence>
<keyword evidence="3" id="KW-1185">Reference proteome</keyword>
<name>A0ABM7X5V7_9BACT</name>
<dbReference type="RefSeq" id="WP_248343802.1">
    <property type="nucleotide sequence ID" value="NZ_AP025592.1"/>
</dbReference>
<dbReference type="Proteomes" id="UP001162734">
    <property type="component" value="Chromosome"/>
</dbReference>
<organism evidence="2 3">
    <name type="scientific">Anaeromyxobacter paludicola</name>
    <dbReference type="NCBI Taxonomy" id="2918171"/>
    <lineage>
        <taxon>Bacteria</taxon>
        <taxon>Pseudomonadati</taxon>
        <taxon>Myxococcota</taxon>
        <taxon>Myxococcia</taxon>
        <taxon>Myxococcales</taxon>
        <taxon>Cystobacterineae</taxon>
        <taxon>Anaeromyxobacteraceae</taxon>
        <taxon>Anaeromyxobacter</taxon>
    </lineage>
</organism>
<evidence type="ECO:0000313" key="2">
    <source>
        <dbReference type="EMBL" id="BDG07200.1"/>
    </source>
</evidence>
<proteinExistence type="predicted"/>
<evidence type="ECO:0008006" key="4">
    <source>
        <dbReference type="Google" id="ProtNLM"/>
    </source>
</evidence>
<evidence type="ECO:0000313" key="3">
    <source>
        <dbReference type="Proteomes" id="UP001162734"/>
    </source>
</evidence>
<dbReference type="EMBL" id="AP025592">
    <property type="protein sequence ID" value="BDG07200.1"/>
    <property type="molecule type" value="Genomic_DNA"/>
</dbReference>
<reference evidence="3" key="1">
    <citation type="journal article" date="2022" name="Int. J. Syst. Evol. Microbiol.">
        <title>Anaeromyxobacter oryzae sp. nov., Anaeromyxobacter diazotrophicus sp. nov. and Anaeromyxobacter paludicola sp. nov., isolated from paddy soils.</title>
        <authorList>
            <person name="Itoh H."/>
            <person name="Xu Z."/>
            <person name="Mise K."/>
            <person name="Masuda Y."/>
            <person name="Ushijima N."/>
            <person name="Hayakawa C."/>
            <person name="Shiratori Y."/>
            <person name="Senoo K."/>
        </authorList>
    </citation>
    <scope>NUCLEOTIDE SEQUENCE [LARGE SCALE GENOMIC DNA]</scope>
    <source>
        <strain evidence="3">Red630</strain>
    </source>
</reference>
<gene>
    <name evidence="2" type="ORF">AMPC_03130</name>
</gene>
<feature type="region of interest" description="Disordered" evidence="1">
    <location>
        <begin position="17"/>
        <end position="38"/>
    </location>
</feature>
<protein>
    <recommendedName>
        <fullName evidence="4">Aminopeptidase</fullName>
    </recommendedName>
</protein>
<evidence type="ECO:0000256" key="1">
    <source>
        <dbReference type="SAM" id="MobiDB-lite"/>
    </source>
</evidence>
<accession>A0ABM7X5V7</accession>